<evidence type="ECO:0008006" key="4">
    <source>
        <dbReference type="Google" id="ProtNLM"/>
    </source>
</evidence>
<dbReference type="GO" id="GO:0005840">
    <property type="term" value="C:ribosome"/>
    <property type="evidence" value="ECO:0007669"/>
    <property type="project" value="InterPro"/>
</dbReference>
<dbReference type="Pfam" id="PF01250">
    <property type="entry name" value="Ribosomal_S6"/>
    <property type="match status" value="1"/>
</dbReference>
<evidence type="ECO:0000256" key="1">
    <source>
        <dbReference type="ARBA" id="ARBA00009512"/>
    </source>
</evidence>
<dbReference type="InterPro" id="IPR000529">
    <property type="entry name" value="Ribosomal_bS6"/>
</dbReference>
<dbReference type="InterPro" id="IPR014717">
    <property type="entry name" value="Transl_elong_EF1B/ribsomal_bS6"/>
</dbReference>
<keyword evidence="3" id="KW-1185">Reference proteome</keyword>
<dbReference type="Gene3D" id="3.30.70.60">
    <property type="match status" value="1"/>
</dbReference>
<dbReference type="GO" id="GO:0003735">
    <property type="term" value="F:structural constituent of ribosome"/>
    <property type="evidence" value="ECO:0007669"/>
    <property type="project" value="InterPro"/>
</dbReference>
<dbReference type="KEGG" id="tpv:TP03_0301"/>
<dbReference type="SUPFAM" id="SSF54995">
    <property type="entry name" value="Ribosomal protein S6"/>
    <property type="match status" value="1"/>
</dbReference>
<accession>Q4N053</accession>
<dbReference type="AlphaFoldDB" id="Q4N053"/>
<dbReference type="GO" id="GO:0006412">
    <property type="term" value="P:translation"/>
    <property type="evidence" value="ECO:0007669"/>
    <property type="project" value="InterPro"/>
</dbReference>
<dbReference type="eggNOG" id="ENOG502QX1I">
    <property type="taxonomic scope" value="Eukaryota"/>
</dbReference>
<reference evidence="2 3" key="1">
    <citation type="journal article" date="2005" name="Science">
        <title>Genome sequence of Theileria parva, a bovine pathogen that transforms lymphocytes.</title>
        <authorList>
            <person name="Gardner M.J."/>
            <person name="Bishop R."/>
            <person name="Shah T."/>
            <person name="de Villiers E.P."/>
            <person name="Carlton J.M."/>
            <person name="Hall N."/>
            <person name="Ren Q."/>
            <person name="Paulsen I.T."/>
            <person name="Pain A."/>
            <person name="Berriman M."/>
            <person name="Wilson R.J.M."/>
            <person name="Sato S."/>
            <person name="Ralph S.A."/>
            <person name="Mann D.J."/>
            <person name="Xiong Z."/>
            <person name="Shallom S.J."/>
            <person name="Weidman J."/>
            <person name="Jiang L."/>
            <person name="Lynn J."/>
            <person name="Weaver B."/>
            <person name="Shoaibi A."/>
            <person name="Domingo A.R."/>
            <person name="Wasawo D."/>
            <person name="Crabtree J."/>
            <person name="Wortman J.R."/>
            <person name="Haas B."/>
            <person name="Angiuoli S.V."/>
            <person name="Creasy T.H."/>
            <person name="Lu C."/>
            <person name="Suh B."/>
            <person name="Silva J.C."/>
            <person name="Utterback T.R."/>
            <person name="Feldblyum T.V."/>
            <person name="Pertea M."/>
            <person name="Allen J."/>
            <person name="Nierman W.C."/>
            <person name="Taracha E.L.N."/>
            <person name="Salzberg S.L."/>
            <person name="White O.R."/>
            <person name="Fitzhugh H.A."/>
            <person name="Morzaria S."/>
            <person name="Venter J.C."/>
            <person name="Fraser C.M."/>
            <person name="Nene V."/>
        </authorList>
    </citation>
    <scope>NUCLEOTIDE SEQUENCE [LARGE SCALE GENOMIC DNA]</scope>
    <source>
        <strain evidence="2 3">Muguga</strain>
    </source>
</reference>
<organism evidence="2 3">
    <name type="scientific">Theileria parva</name>
    <name type="common">East coast fever infection agent</name>
    <dbReference type="NCBI Taxonomy" id="5875"/>
    <lineage>
        <taxon>Eukaryota</taxon>
        <taxon>Sar</taxon>
        <taxon>Alveolata</taxon>
        <taxon>Apicomplexa</taxon>
        <taxon>Aconoidasida</taxon>
        <taxon>Piroplasmida</taxon>
        <taxon>Theileriidae</taxon>
        <taxon>Theileria</taxon>
    </lineage>
</organism>
<name>Q4N053_THEPA</name>
<evidence type="ECO:0000313" key="2">
    <source>
        <dbReference type="EMBL" id="EAN31036.1"/>
    </source>
</evidence>
<comment type="caution">
    <text evidence="2">The sequence shown here is derived from an EMBL/GenBank/DDBJ whole genome shotgun (WGS) entry which is preliminary data.</text>
</comment>
<dbReference type="InParanoid" id="Q4N053"/>
<comment type="similarity">
    <text evidence="1">Belongs to the bacterial ribosomal protein bS6 family.</text>
</comment>
<protein>
    <recommendedName>
        <fullName evidence="4">30S ribosomal protein S6</fullName>
    </recommendedName>
</protein>
<gene>
    <name evidence="2" type="ordered locus">TP03_0301</name>
</gene>
<dbReference type="InterPro" id="IPR035980">
    <property type="entry name" value="Ribosomal_bS6_sf"/>
</dbReference>
<dbReference type="Proteomes" id="UP000001949">
    <property type="component" value="Unassembled WGS sequence"/>
</dbReference>
<dbReference type="EMBL" id="AAGK01000005">
    <property type="protein sequence ID" value="EAN31036.1"/>
    <property type="molecule type" value="Genomic_DNA"/>
</dbReference>
<evidence type="ECO:0000313" key="3">
    <source>
        <dbReference type="Proteomes" id="UP000001949"/>
    </source>
</evidence>
<dbReference type="VEuPathDB" id="PiroplasmaDB:TpMuguga_03g00301"/>
<proteinExistence type="inferred from homology"/>
<dbReference type="GO" id="GO:0019843">
    <property type="term" value="F:rRNA binding"/>
    <property type="evidence" value="ECO:0007669"/>
    <property type="project" value="InterPro"/>
</dbReference>
<sequence length="131" mass="15966">MRIIFLLFYCDRPVEKIKQQFITVLNKIKQIGVENIHIYNLGLKSLVRPIKKQYQAHFLLVKLCSYPSIINLLRLKFLQEEGVLRILLLKDKESDKERRIYRDKHFYVRHPYLNTEFYQPFIHKLKESPYV</sequence>